<protein>
    <recommendedName>
        <fullName evidence="2">SGNH hydrolase-type esterase domain-containing protein</fullName>
    </recommendedName>
</protein>
<dbReference type="EMBL" id="JACHVA010000101">
    <property type="protein sequence ID" value="MBC2602775.1"/>
    <property type="molecule type" value="Genomic_DNA"/>
</dbReference>
<evidence type="ECO:0000313" key="3">
    <source>
        <dbReference type="EMBL" id="MBC2602775.1"/>
    </source>
</evidence>
<dbReference type="Pfam" id="PF13472">
    <property type="entry name" value="Lipase_GDSL_2"/>
    <property type="match status" value="1"/>
</dbReference>
<feature type="domain" description="SGNH hydrolase-type esterase" evidence="2">
    <location>
        <begin position="30"/>
        <end position="198"/>
    </location>
</feature>
<dbReference type="SUPFAM" id="SSF52266">
    <property type="entry name" value="SGNH hydrolase"/>
    <property type="match status" value="1"/>
</dbReference>
<feature type="chain" id="PRO_5030703336" description="SGNH hydrolase-type esterase domain-containing protein" evidence="1">
    <location>
        <begin position="22"/>
        <end position="224"/>
    </location>
</feature>
<gene>
    <name evidence="3" type="ORF">H5P30_13405</name>
</gene>
<comment type="caution">
    <text evidence="3">The sequence shown here is derived from an EMBL/GenBank/DDBJ whole genome shotgun (WGS) entry which is preliminary data.</text>
</comment>
<proteinExistence type="predicted"/>
<sequence>MRYKSLAPILLILISVCPVWALETSCVVACLGDSITAGATLEKRIEQSYPGQLQVLLGETCRVDNLGVYGRTLMSLDGQAYLETGRVEYAINKQPNVVVIMLGTNDAKPDNWKSQTARFESDYRILLSKLQSGIPKARIFLCLPPHAWAPNKVQNDALEAQLPIIRRIAEENGCGLIDIRTVTADLSEHFKDGIHPDVEASFRIAEAVYQVLCDAGALPSASDL</sequence>
<dbReference type="Gene3D" id="3.40.50.1110">
    <property type="entry name" value="SGNH hydrolase"/>
    <property type="match status" value="1"/>
</dbReference>
<keyword evidence="4" id="KW-1185">Reference proteome</keyword>
<dbReference type="GO" id="GO:0016788">
    <property type="term" value="F:hydrolase activity, acting on ester bonds"/>
    <property type="evidence" value="ECO:0007669"/>
    <property type="project" value="UniProtKB-ARBA"/>
</dbReference>
<dbReference type="Proteomes" id="UP000525652">
    <property type="component" value="Unassembled WGS sequence"/>
</dbReference>
<reference evidence="3 4" key="1">
    <citation type="submission" date="2020-07" db="EMBL/GenBank/DDBJ databases">
        <authorList>
            <person name="Feng X."/>
        </authorList>
    </citation>
    <scope>NUCLEOTIDE SEQUENCE [LARGE SCALE GENOMIC DNA]</scope>
    <source>
        <strain evidence="3 4">JCM14086</strain>
    </source>
</reference>
<evidence type="ECO:0000313" key="4">
    <source>
        <dbReference type="Proteomes" id="UP000525652"/>
    </source>
</evidence>
<dbReference type="InterPro" id="IPR051532">
    <property type="entry name" value="Ester_Hydrolysis_Enzymes"/>
</dbReference>
<dbReference type="RefSeq" id="WP_185693439.1">
    <property type="nucleotide sequence ID" value="NZ_JACHVA010000101.1"/>
</dbReference>
<dbReference type="InterPro" id="IPR036514">
    <property type="entry name" value="SGNH_hydro_sf"/>
</dbReference>
<name>A0A7X1B1J6_9BACT</name>
<dbReference type="InterPro" id="IPR013830">
    <property type="entry name" value="SGNH_hydro"/>
</dbReference>
<dbReference type="AlphaFoldDB" id="A0A7X1B1J6"/>
<dbReference type="PANTHER" id="PTHR30383">
    <property type="entry name" value="THIOESTERASE 1/PROTEASE 1/LYSOPHOSPHOLIPASE L1"/>
    <property type="match status" value="1"/>
</dbReference>
<organism evidence="3 4">
    <name type="scientific">Puniceicoccus vermicola</name>
    <dbReference type="NCBI Taxonomy" id="388746"/>
    <lineage>
        <taxon>Bacteria</taxon>
        <taxon>Pseudomonadati</taxon>
        <taxon>Verrucomicrobiota</taxon>
        <taxon>Opitutia</taxon>
        <taxon>Puniceicoccales</taxon>
        <taxon>Puniceicoccaceae</taxon>
        <taxon>Puniceicoccus</taxon>
    </lineage>
</organism>
<evidence type="ECO:0000256" key="1">
    <source>
        <dbReference type="SAM" id="SignalP"/>
    </source>
</evidence>
<feature type="signal peptide" evidence="1">
    <location>
        <begin position="1"/>
        <end position="21"/>
    </location>
</feature>
<keyword evidence="1" id="KW-0732">Signal</keyword>
<accession>A0A7X1B1J6</accession>
<evidence type="ECO:0000259" key="2">
    <source>
        <dbReference type="Pfam" id="PF13472"/>
    </source>
</evidence>